<dbReference type="Pfam" id="PF17667">
    <property type="entry name" value="Pkinase_fungal"/>
    <property type="match status" value="1"/>
</dbReference>
<dbReference type="EMBL" id="KN819412">
    <property type="protein sequence ID" value="KIJ10238.1"/>
    <property type="molecule type" value="Genomic_DNA"/>
</dbReference>
<dbReference type="PANTHER" id="PTHR38248:SF2">
    <property type="entry name" value="FUNK1 11"/>
    <property type="match status" value="1"/>
</dbReference>
<name>A0A0C9THK0_PAXIN</name>
<dbReference type="OrthoDB" id="2687531at2759"/>
<evidence type="ECO:0000313" key="2">
    <source>
        <dbReference type="EMBL" id="KIJ10238.1"/>
    </source>
</evidence>
<gene>
    <name evidence="2" type="ORF">PAXINDRAFT_157676</name>
</gene>
<protein>
    <recommendedName>
        <fullName evidence="1">Fungal-type protein kinase domain-containing protein</fullName>
    </recommendedName>
</protein>
<feature type="domain" description="Fungal-type protein kinase" evidence="1">
    <location>
        <begin position="133"/>
        <end position="240"/>
    </location>
</feature>
<organism evidence="2 3">
    <name type="scientific">Paxillus involutus ATCC 200175</name>
    <dbReference type="NCBI Taxonomy" id="664439"/>
    <lineage>
        <taxon>Eukaryota</taxon>
        <taxon>Fungi</taxon>
        <taxon>Dikarya</taxon>
        <taxon>Basidiomycota</taxon>
        <taxon>Agaricomycotina</taxon>
        <taxon>Agaricomycetes</taxon>
        <taxon>Agaricomycetidae</taxon>
        <taxon>Boletales</taxon>
        <taxon>Paxilineae</taxon>
        <taxon>Paxillaceae</taxon>
        <taxon>Paxillus</taxon>
    </lineage>
</organism>
<dbReference type="HOGENOM" id="CLU_068370_0_0_1"/>
<dbReference type="AlphaFoldDB" id="A0A0C9THK0"/>
<accession>A0A0C9THK0</accession>
<proteinExistence type="predicted"/>
<keyword evidence="3" id="KW-1185">Reference proteome</keyword>
<dbReference type="PANTHER" id="PTHR38248">
    <property type="entry name" value="FUNK1 6"/>
    <property type="match status" value="1"/>
</dbReference>
<reference evidence="3" key="2">
    <citation type="submission" date="2015-01" db="EMBL/GenBank/DDBJ databases">
        <title>Evolutionary Origins and Diversification of the Mycorrhizal Mutualists.</title>
        <authorList>
            <consortium name="DOE Joint Genome Institute"/>
            <consortium name="Mycorrhizal Genomics Consortium"/>
            <person name="Kohler A."/>
            <person name="Kuo A."/>
            <person name="Nagy L.G."/>
            <person name="Floudas D."/>
            <person name="Copeland A."/>
            <person name="Barry K.W."/>
            <person name="Cichocki N."/>
            <person name="Veneault-Fourrey C."/>
            <person name="LaButti K."/>
            <person name="Lindquist E.A."/>
            <person name="Lipzen A."/>
            <person name="Lundell T."/>
            <person name="Morin E."/>
            <person name="Murat C."/>
            <person name="Riley R."/>
            <person name="Ohm R."/>
            <person name="Sun H."/>
            <person name="Tunlid A."/>
            <person name="Henrissat B."/>
            <person name="Grigoriev I.V."/>
            <person name="Hibbett D.S."/>
            <person name="Martin F."/>
        </authorList>
    </citation>
    <scope>NUCLEOTIDE SEQUENCE [LARGE SCALE GENOMIC DNA]</scope>
    <source>
        <strain evidence="3">ATCC 200175</strain>
    </source>
</reference>
<reference evidence="2 3" key="1">
    <citation type="submission" date="2014-06" db="EMBL/GenBank/DDBJ databases">
        <authorList>
            <consortium name="DOE Joint Genome Institute"/>
            <person name="Kuo A."/>
            <person name="Kohler A."/>
            <person name="Nagy L.G."/>
            <person name="Floudas D."/>
            <person name="Copeland A."/>
            <person name="Barry K.W."/>
            <person name="Cichocki N."/>
            <person name="Veneault-Fourrey C."/>
            <person name="LaButti K."/>
            <person name="Lindquist E.A."/>
            <person name="Lipzen A."/>
            <person name="Lundell T."/>
            <person name="Morin E."/>
            <person name="Murat C."/>
            <person name="Sun H."/>
            <person name="Tunlid A."/>
            <person name="Henrissat B."/>
            <person name="Grigoriev I.V."/>
            <person name="Hibbett D.S."/>
            <person name="Martin F."/>
            <person name="Nordberg H.P."/>
            <person name="Cantor M.N."/>
            <person name="Hua S.X."/>
        </authorList>
    </citation>
    <scope>NUCLEOTIDE SEQUENCE [LARGE SCALE GENOMIC DNA]</scope>
    <source>
        <strain evidence="2 3">ATCC 200175</strain>
    </source>
</reference>
<dbReference type="Proteomes" id="UP000053647">
    <property type="component" value="Unassembled WGS sequence"/>
</dbReference>
<evidence type="ECO:0000313" key="3">
    <source>
        <dbReference type="Proteomes" id="UP000053647"/>
    </source>
</evidence>
<dbReference type="InterPro" id="IPR040976">
    <property type="entry name" value="Pkinase_fungal"/>
</dbReference>
<evidence type="ECO:0000259" key="1">
    <source>
        <dbReference type="Pfam" id="PF17667"/>
    </source>
</evidence>
<sequence length="250" mass="27829">MADSTALIEVIFPDTKLFHSNVVKGVLNTKVTMEEVFEFCQKKGYYGLPTSGDQSKSRWLPASKCPNLNPNASSKPEQPLADFFNSVLTCVQTAAGPFKCQRKWQVAATTPVRGAEVNRKPDLFLPMVDIPGSDMDWRDAACVGEVKSHQNMNTEKSTYVEMAGKVALILYAQDTRHSVVCIRVLGQWIYLTFFDRGGSLSISPVDIHSNPEEFLRILIGVTASPFIDLGFDETITRDQEVQEGETGRRM</sequence>